<evidence type="ECO:0000313" key="6">
    <source>
        <dbReference type="Proteomes" id="UP000245634"/>
    </source>
</evidence>
<dbReference type="NCBIfam" id="NF008607">
    <property type="entry name" value="PRK11579.1"/>
    <property type="match status" value="1"/>
</dbReference>
<comment type="similarity">
    <text evidence="1">Belongs to the Gfo/Idh/MocA family.</text>
</comment>
<dbReference type="Gene3D" id="3.30.360.10">
    <property type="entry name" value="Dihydrodipicolinate Reductase, domain 2"/>
    <property type="match status" value="1"/>
</dbReference>
<dbReference type="SUPFAM" id="SSF51735">
    <property type="entry name" value="NAD(P)-binding Rossmann-fold domains"/>
    <property type="match status" value="1"/>
</dbReference>
<dbReference type="InterPro" id="IPR000683">
    <property type="entry name" value="Gfo/Idh/MocA-like_OxRdtase_N"/>
</dbReference>
<evidence type="ECO:0000259" key="4">
    <source>
        <dbReference type="Pfam" id="PF02894"/>
    </source>
</evidence>
<dbReference type="InterPro" id="IPR036291">
    <property type="entry name" value="NAD(P)-bd_dom_sf"/>
</dbReference>
<dbReference type="Gene3D" id="3.40.50.720">
    <property type="entry name" value="NAD(P)-binding Rossmann-like Domain"/>
    <property type="match status" value="1"/>
</dbReference>
<name>A0A316DAV5_9BACL</name>
<evidence type="ECO:0000313" key="5">
    <source>
        <dbReference type="EMBL" id="PWK14439.1"/>
    </source>
</evidence>
<feature type="domain" description="Gfo/Idh/MocA-like oxidoreductase C-terminal" evidence="4">
    <location>
        <begin position="133"/>
        <end position="343"/>
    </location>
</feature>
<dbReference type="InterPro" id="IPR004104">
    <property type="entry name" value="Gfo/Idh/MocA-like_OxRdtase_C"/>
</dbReference>
<gene>
    <name evidence="5" type="ORF">C7459_105197</name>
</gene>
<dbReference type="GO" id="GO:0016491">
    <property type="term" value="F:oxidoreductase activity"/>
    <property type="evidence" value="ECO:0007669"/>
    <property type="project" value="UniProtKB-KW"/>
</dbReference>
<dbReference type="RefSeq" id="WP_109687943.1">
    <property type="nucleotide sequence ID" value="NZ_QGGL01000005.1"/>
</dbReference>
<accession>A0A316DAV5</accession>
<keyword evidence="2" id="KW-0560">Oxidoreductase</keyword>
<comment type="caution">
    <text evidence="5">The sequence shown here is derived from an EMBL/GenBank/DDBJ whole genome shotgun (WGS) entry which is preliminary data.</text>
</comment>
<dbReference type="OrthoDB" id="2350336at2"/>
<dbReference type="Pfam" id="PF01408">
    <property type="entry name" value="GFO_IDH_MocA"/>
    <property type="match status" value="1"/>
</dbReference>
<dbReference type="PANTHER" id="PTHR43708">
    <property type="entry name" value="CONSERVED EXPRESSED OXIDOREDUCTASE (EUROFUNG)"/>
    <property type="match status" value="1"/>
</dbReference>
<dbReference type="PANTHER" id="PTHR43708:SF5">
    <property type="entry name" value="CONSERVED EXPRESSED OXIDOREDUCTASE (EUROFUNG)-RELATED"/>
    <property type="match status" value="1"/>
</dbReference>
<dbReference type="InterPro" id="IPR051317">
    <property type="entry name" value="Gfo/Idh/MocA_oxidoreduct"/>
</dbReference>
<sequence>MTIQVGLVGYGLSGSVFHAPILQAVENLHLSTVVSSKPDTVLQDLPDVRVVPTLQDLLDDDEIGLVVITSPNTTHYEYARDAILAGKHVIVEKPFVVTSEEGDALVKLAREQGVLLSVYHNRRFDNDFLTVQELLQTGLLGELLSYEAHFDRWRPQVQVRWREQDVPGSGTLYDLGSHLIDQALVLFGTPRTVFADLKIQREHAETIDSFHVVLNYDRLRVTLRASALVREAGPRYILHGTKGSFRKFGIDSQENALRAGQAPGDAGWGEDRPEWYGTITTDVGGLTVEGRIPTLRGRYESYYEQVASAILTGSALPVTAAEARDTIRVIELAMQSHATGQAMAFN</sequence>
<feature type="domain" description="Gfo/Idh/MocA-like oxidoreductase N-terminal" evidence="3">
    <location>
        <begin position="3"/>
        <end position="120"/>
    </location>
</feature>
<dbReference type="EMBL" id="QGGL01000005">
    <property type="protein sequence ID" value="PWK14439.1"/>
    <property type="molecule type" value="Genomic_DNA"/>
</dbReference>
<dbReference type="Proteomes" id="UP000245634">
    <property type="component" value="Unassembled WGS sequence"/>
</dbReference>
<dbReference type="Pfam" id="PF02894">
    <property type="entry name" value="GFO_IDH_MocA_C"/>
    <property type="match status" value="1"/>
</dbReference>
<evidence type="ECO:0000256" key="2">
    <source>
        <dbReference type="ARBA" id="ARBA00023002"/>
    </source>
</evidence>
<evidence type="ECO:0000256" key="1">
    <source>
        <dbReference type="ARBA" id="ARBA00010928"/>
    </source>
</evidence>
<reference evidence="5 6" key="1">
    <citation type="submission" date="2018-05" db="EMBL/GenBank/DDBJ databases">
        <title>Genomic Encyclopedia of Type Strains, Phase IV (KMG-IV): sequencing the most valuable type-strain genomes for metagenomic binning, comparative biology and taxonomic classification.</title>
        <authorList>
            <person name="Goeker M."/>
        </authorList>
    </citation>
    <scope>NUCLEOTIDE SEQUENCE [LARGE SCALE GENOMIC DNA]</scope>
    <source>
        <strain evidence="5 6">DSM 18773</strain>
    </source>
</reference>
<proteinExistence type="inferred from homology"/>
<dbReference type="AlphaFoldDB" id="A0A316DAV5"/>
<keyword evidence="6" id="KW-1185">Reference proteome</keyword>
<protein>
    <submittedName>
        <fullName evidence="5">Scyllo-inositol 2-dehydrogenase (NADP+)</fullName>
    </submittedName>
</protein>
<evidence type="ECO:0000259" key="3">
    <source>
        <dbReference type="Pfam" id="PF01408"/>
    </source>
</evidence>
<dbReference type="GO" id="GO:0000166">
    <property type="term" value="F:nucleotide binding"/>
    <property type="evidence" value="ECO:0007669"/>
    <property type="project" value="InterPro"/>
</dbReference>
<organism evidence="5 6">
    <name type="scientific">Tumebacillus permanentifrigoris</name>
    <dbReference type="NCBI Taxonomy" id="378543"/>
    <lineage>
        <taxon>Bacteria</taxon>
        <taxon>Bacillati</taxon>
        <taxon>Bacillota</taxon>
        <taxon>Bacilli</taxon>
        <taxon>Bacillales</taxon>
        <taxon>Alicyclobacillaceae</taxon>
        <taxon>Tumebacillus</taxon>
    </lineage>
</organism>